<sequence>MFAMKWRKDDLEKYVQAKEYIDTILMPLIPFQLTNDEDIGKDAFQQEIMTIFANEIEQELSGRVLLIPSYFYLKDAEKAIEVERLNQWISETENQPFNHTILLTFDPSWRKHEKELEGDLLWLPGIQTGDIHSNEMQSVIRDQISQLSEIIRSYW</sequence>
<name>A0A917XWG5_9BACI</name>
<dbReference type="Pfam" id="PF10673">
    <property type="entry name" value="DUF2487"/>
    <property type="match status" value="1"/>
</dbReference>
<evidence type="ECO:0008006" key="3">
    <source>
        <dbReference type="Google" id="ProtNLM"/>
    </source>
</evidence>
<reference evidence="1" key="2">
    <citation type="submission" date="2020-09" db="EMBL/GenBank/DDBJ databases">
        <authorList>
            <person name="Sun Q."/>
            <person name="Ohkuma M."/>
        </authorList>
    </citation>
    <scope>NUCLEOTIDE SEQUENCE</scope>
    <source>
        <strain evidence="1">JCM 17251</strain>
    </source>
</reference>
<dbReference type="Proteomes" id="UP000624041">
    <property type="component" value="Unassembled WGS sequence"/>
</dbReference>
<dbReference type="AlphaFoldDB" id="A0A917XWG5"/>
<keyword evidence="2" id="KW-1185">Reference proteome</keyword>
<protein>
    <recommendedName>
        <fullName evidence="3">DUF2487 family protein</fullName>
    </recommendedName>
</protein>
<dbReference type="InterPro" id="IPR019615">
    <property type="entry name" value="DUF2487"/>
</dbReference>
<gene>
    <name evidence="1" type="primary">ypiF</name>
    <name evidence="1" type="ORF">GCM10007971_16150</name>
</gene>
<evidence type="ECO:0000313" key="1">
    <source>
        <dbReference type="EMBL" id="GGN56366.1"/>
    </source>
</evidence>
<evidence type="ECO:0000313" key="2">
    <source>
        <dbReference type="Proteomes" id="UP000624041"/>
    </source>
</evidence>
<proteinExistence type="predicted"/>
<dbReference type="EMBL" id="BMOS01000009">
    <property type="protein sequence ID" value="GGN56366.1"/>
    <property type="molecule type" value="Genomic_DNA"/>
</dbReference>
<dbReference type="RefSeq" id="WP_229782626.1">
    <property type="nucleotide sequence ID" value="NZ_BMOS01000009.1"/>
</dbReference>
<reference evidence="1" key="1">
    <citation type="journal article" date="2014" name="Int. J. Syst. Evol. Microbiol.">
        <title>Complete genome sequence of Corynebacterium casei LMG S-19264T (=DSM 44701T), isolated from a smear-ripened cheese.</title>
        <authorList>
            <consortium name="US DOE Joint Genome Institute (JGI-PGF)"/>
            <person name="Walter F."/>
            <person name="Albersmeier A."/>
            <person name="Kalinowski J."/>
            <person name="Ruckert C."/>
        </authorList>
    </citation>
    <scope>NUCLEOTIDE SEQUENCE</scope>
    <source>
        <strain evidence="1">JCM 17251</strain>
    </source>
</reference>
<organism evidence="1 2">
    <name type="scientific">Oceanobacillus indicireducens</name>
    <dbReference type="NCBI Taxonomy" id="1004261"/>
    <lineage>
        <taxon>Bacteria</taxon>
        <taxon>Bacillati</taxon>
        <taxon>Bacillota</taxon>
        <taxon>Bacilli</taxon>
        <taxon>Bacillales</taxon>
        <taxon>Bacillaceae</taxon>
        <taxon>Oceanobacillus</taxon>
    </lineage>
</organism>
<accession>A0A917XWG5</accession>
<comment type="caution">
    <text evidence="1">The sequence shown here is derived from an EMBL/GenBank/DDBJ whole genome shotgun (WGS) entry which is preliminary data.</text>
</comment>